<dbReference type="Proteomes" id="UP001145742">
    <property type="component" value="Unassembled WGS sequence"/>
</dbReference>
<organism evidence="1 2">
    <name type="scientific">Willisornis vidua</name>
    <name type="common">Xingu scale-backed antbird</name>
    <dbReference type="NCBI Taxonomy" id="1566151"/>
    <lineage>
        <taxon>Eukaryota</taxon>
        <taxon>Metazoa</taxon>
        <taxon>Chordata</taxon>
        <taxon>Craniata</taxon>
        <taxon>Vertebrata</taxon>
        <taxon>Euteleostomi</taxon>
        <taxon>Archelosauria</taxon>
        <taxon>Archosauria</taxon>
        <taxon>Dinosauria</taxon>
        <taxon>Saurischia</taxon>
        <taxon>Theropoda</taxon>
        <taxon>Coelurosauria</taxon>
        <taxon>Aves</taxon>
        <taxon>Neognathae</taxon>
        <taxon>Neoaves</taxon>
        <taxon>Telluraves</taxon>
        <taxon>Australaves</taxon>
        <taxon>Passeriformes</taxon>
        <taxon>Thamnophilidae</taxon>
        <taxon>Willisornis</taxon>
    </lineage>
</organism>
<protein>
    <submittedName>
        <fullName evidence="1">Uncharacterized protein</fullName>
    </submittedName>
</protein>
<sequence length="119" mass="13067">MAKGDIDLSFGFLSALYKGIIIMVETMKIPNRGSIHRFLAVVSAQQGSGFITVPDNQQQPPDCLFWLGGIVRDTLGVFLSTEPPLWGSLEPESCRSVTVCAWWLSHPLTAVFVTLEVTN</sequence>
<keyword evidence="2" id="KW-1185">Reference proteome</keyword>
<evidence type="ECO:0000313" key="2">
    <source>
        <dbReference type="Proteomes" id="UP001145742"/>
    </source>
</evidence>
<evidence type="ECO:0000313" key="1">
    <source>
        <dbReference type="EMBL" id="KAJ7408169.1"/>
    </source>
</evidence>
<reference evidence="1" key="1">
    <citation type="submission" date="2019-10" db="EMBL/GenBank/DDBJ databases">
        <authorList>
            <person name="Soares A.E.R."/>
            <person name="Aleixo A."/>
            <person name="Schneider P."/>
            <person name="Miyaki C.Y."/>
            <person name="Schneider M.P."/>
            <person name="Mello C."/>
            <person name="Vasconcelos A.T.R."/>
        </authorList>
    </citation>
    <scope>NUCLEOTIDE SEQUENCE</scope>
    <source>
        <tissue evidence="1">Muscle</tissue>
    </source>
</reference>
<dbReference type="EMBL" id="WHWB01034561">
    <property type="protein sequence ID" value="KAJ7408169.1"/>
    <property type="molecule type" value="Genomic_DNA"/>
</dbReference>
<accession>A0ABQ9CS83</accession>
<gene>
    <name evidence="1" type="ORF">WISP_122333</name>
</gene>
<name>A0ABQ9CS83_9PASS</name>
<proteinExistence type="predicted"/>
<comment type="caution">
    <text evidence="1">The sequence shown here is derived from an EMBL/GenBank/DDBJ whole genome shotgun (WGS) entry which is preliminary data.</text>
</comment>